<keyword evidence="2" id="KW-1185">Reference proteome</keyword>
<evidence type="ECO:0000313" key="1">
    <source>
        <dbReference type="EMBL" id="DAD40461.1"/>
    </source>
</evidence>
<comment type="caution">
    <text evidence="1">The sequence shown here is derived from an EMBL/GenBank/DDBJ whole genome shotgun (WGS) entry which is preliminary data.</text>
</comment>
<name>A0A822Z9Q6_NELNU</name>
<dbReference type="EMBL" id="DUZY01000005">
    <property type="protein sequence ID" value="DAD40461.1"/>
    <property type="molecule type" value="Genomic_DNA"/>
</dbReference>
<dbReference type="AlphaFoldDB" id="A0A822Z9Q6"/>
<protein>
    <submittedName>
        <fullName evidence="1">Uncharacterized protein</fullName>
    </submittedName>
</protein>
<gene>
    <name evidence="1" type="ORF">HUJ06_014784</name>
</gene>
<sequence>MILEKGQLLETEQMFCEAGAAWPVFVPEEELH</sequence>
<proteinExistence type="predicted"/>
<evidence type="ECO:0000313" key="2">
    <source>
        <dbReference type="Proteomes" id="UP000607653"/>
    </source>
</evidence>
<organism evidence="1 2">
    <name type="scientific">Nelumbo nucifera</name>
    <name type="common">Sacred lotus</name>
    <dbReference type="NCBI Taxonomy" id="4432"/>
    <lineage>
        <taxon>Eukaryota</taxon>
        <taxon>Viridiplantae</taxon>
        <taxon>Streptophyta</taxon>
        <taxon>Embryophyta</taxon>
        <taxon>Tracheophyta</taxon>
        <taxon>Spermatophyta</taxon>
        <taxon>Magnoliopsida</taxon>
        <taxon>Proteales</taxon>
        <taxon>Nelumbonaceae</taxon>
        <taxon>Nelumbo</taxon>
    </lineage>
</organism>
<accession>A0A822Z9Q6</accession>
<dbReference type="Proteomes" id="UP000607653">
    <property type="component" value="Unassembled WGS sequence"/>
</dbReference>
<reference evidence="1 2" key="1">
    <citation type="journal article" date="2020" name="Mol. Biol. Evol.">
        <title>Distinct Expression and Methylation Patterns for Genes with Different Fates following a Single Whole-Genome Duplication in Flowering Plants.</title>
        <authorList>
            <person name="Shi T."/>
            <person name="Rahmani R.S."/>
            <person name="Gugger P.F."/>
            <person name="Wang M."/>
            <person name="Li H."/>
            <person name="Zhang Y."/>
            <person name="Li Z."/>
            <person name="Wang Q."/>
            <person name="Van de Peer Y."/>
            <person name="Marchal K."/>
            <person name="Chen J."/>
        </authorList>
    </citation>
    <scope>NUCLEOTIDE SEQUENCE [LARGE SCALE GENOMIC DNA]</scope>
    <source>
        <tissue evidence="1">Leaf</tissue>
    </source>
</reference>